<dbReference type="Proteomes" id="UP000095286">
    <property type="component" value="Unplaced"/>
</dbReference>
<sequence length="318" mass="35347">MDRNNGIGGGRQNGGGPGASGGNISFRDILHLFCCPPFPSKIVSKLAFMPPQPSYKMLGENEDPSFELIERRAEWPHGLLDLRNVSMFYAEPADRKPKIACVYINATPESFFTILYSHGNAVDIGQMTSFYYGLAYRLNCNIFSYDYSGYGCSPGKASEKNLYNNITVALDELQKRFNIPPERVIVYGQSIGTVPSVDLASKNHRIAALILHSPLMSGLRVAFPGTQRSWMCDAFTSIDKIQNVQAPTLIIHGTEDEVIDFSHGLTLHERCPNAVDPLWVNGAGHNDIELHATYLERLRLFIETEALKTAKNESSRQT</sequence>
<organism evidence="1 2">
    <name type="scientific">Rhabditophanes sp. KR3021</name>
    <dbReference type="NCBI Taxonomy" id="114890"/>
    <lineage>
        <taxon>Eukaryota</taxon>
        <taxon>Metazoa</taxon>
        <taxon>Ecdysozoa</taxon>
        <taxon>Nematoda</taxon>
        <taxon>Chromadorea</taxon>
        <taxon>Rhabditida</taxon>
        <taxon>Tylenchina</taxon>
        <taxon>Panagrolaimomorpha</taxon>
        <taxon>Strongyloidoidea</taxon>
        <taxon>Alloionematidae</taxon>
        <taxon>Rhabditophanes</taxon>
    </lineage>
</organism>
<protein>
    <submittedName>
        <fullName evidence="2">Hydrolase_4 domain-containing protein</fullName>
    </submittedName>
</protein>
<dbReference type="WBParaSite" id="RSKR_0000618900.1">
    <property type="protein sequence ID" value="RSKR_0000618900.1"/>
    <property type="gene ID" value="RSKR_0000618900"/>
</dbReference>
<accession>A0AC35U050</accession>
<name>A0AC35U050_9BILA</name>
<proteinExistence type="predicted"/>
<evidence type="ECO:0000313" key="1">
    <source>
        <dbReference type="Proteomes" id="UP000095286"/>
    </source>
</evidence>
<reference evidence="2" key="1">
    <citation type="submission" date="2016-11" db="UniProtKB">
        <authorList>
            <consortium name="WormBaseParasite"/>
        </authorList>
    </citation>
    <scope>IDENTIFICATION</scope>
    <source>
        <strain evidence="2">KR3021</strain>
    </source>
</reference>
<evidence type="ECO:0000313" key="2">
    <source>
        <dbReference type="WBParaSite" id="RSKR_0000618900.1"/>
    </source>
</evidence>